<evidence type="ECO:0000256" key="11">
    <source>
        <dbReference type="ARBA" id="ARBA00023136"/>
    </source>
</evidence>
<sequence>MLLAPAAALAPLSTWFYLVNSTVTSPYLDEVFHVRQAQLYCAGNFHDWDPKITTPPGLYLVSYFFSAMSCLKARLGLSPNPTEQECNLCNLGDLRLANLAGMVVLVAFMTGTYKLRNPRAQREGLIMCQHSAVNMILFPPLFFFSALYYTDIWSTLSVIICYREMVHPQQNDSSTVARFITILSSGLISLMFRQTNIFWVAVFPAAVTLVQHVDRGHEAVRVSMQRGVDGFGDSLYSVAKTAWKMQVVYDVPVGKAGYEDYIKCIISITASSVKAASNPQPLSTLLTALAPYLALLAAFAAFILWNGSVVLGDKGNHTATLHLPQMLYLWPFTAFFSLPLLLPTLLALLNPTNKSTTRKRLPRIIPTLLLLTLTLTIVHTNTIIHPFTLADNRHYIFYIFRLLLNPRWVRYAVTPLYLLLAYTCLQALGTTPQSPPNTTFTETSTQEKQPPDPLQDRQKQSVLPDTEHPARTSFTIIWLATSALQLVTAPLVEPRYFILPWLFWRMHLPLHFPPPPAGTSGESSAESPAKDPQMDAGDGGVSSERASTTISQAPRQWRYYDYRLWLETLWLLAVNAGTGYVFLKRGFEWPQEPGVAQRFMW</sequence>
<protein>
    <recommendedName>
        <fullName evidence="5">Dol-P-Glc:Glc(2)Man(9)GlcNAc(2)-PP-Dol alpha-1,2-glucosyltransferase</fullName>
        <ecNumber evidence="4">2.4.1.256</ecNumber>
    </recommendedName>
    <alternativeName>
        <fullName evidence="12">Asparagine-linked glycosylation protein 10</fullName>
    </alternativeName>
</protein>
<feature type="region of interest" description="Disordered" evidence="15">
    <location>
        <begin position="515"/>
        <end position="547"/>
    </location>
</feature>
<dbReference type="GO" id="GO:0006488">
    <property type="term" value="P:dolichol-linked oligosaccharide biosynthetic process"/>
    <property type="evidence" value="ECO:0007669"/>
    <property type="project" value="InterPro"/>
</dbReference>
<dbReference type="InterPro" id="IPR016900">
    <property type="entry name" value="Alg10"/>
</dbReference>
<reference evidence="18 19" key="1">
    <citation type="submission" date="2017-03" db="EMBL/GenBank/DDBJ databases">
        <title>Genomes of endolithic fungi from Antarctica.</title>
        <authorList>
            <person name="Coleine C."/>
            <person name="Masonjones S."/>
            <person name="Stajich J.E."/>
        </authorList>
    </citation>
    <scope>NUCLEOTIDE SEQUENCE [LARGE SCALE GENOMIC DNA]</scope>
    <source>
        <strain evidence="18 19">CCFEE 6315</strain>
    </source>
</reference>
<evidence type="ECO:0000256" key="17">
    <source>
        <dbReference type="SAM" id="SignalP"/>
    </source>
</evidence>
<evidence type="ECO:0000256" key="4">
    <source>
        <dbReference type="ARBA" id="ARBA00011967"/>
    </source>
</evidence>
<keyword evidence="10 16" id="KW-1133">Transmembrane helix</keyword>
<comment type="similarity">
    <text evidence="3">Belongs to the ALG10 glucosyltransferase family.</text>
</comment>
<evidence type="ECO:0000256" key="1">
    <source>
        <dbReference type="ARBA" id="ARBA00004477"/>
    </source>
</evidence>
<name>A0A4U0TS17_9PEZI</name>
<feature type="transmembrane region" description="Helical" evidence="16">
    <location>
        <begin position="327"/>
        <end position="348"/>
    </location>
</feature>
<accession>A0A4U0TS17</accession>
<dbReference type="Pfam" id="PF04922">
    <property type="entry name" value="DIE2_ALG10"/>
    <property type="match status" value="1"/>
</dbReference>
<feature type="transmembrane region" description="Helical" evidence="16">
    <location>
        <begin position="174"/>
        <end position="191"/>
    </location>
</feature>
<evidence type="ECO:0000256" key="12">
    <source>
        <dbReference type="ARBA" id="ARBA00032069"/>
    </source>
</evidence>
<comment type="function">
    <text evidence="13">Dol-P-Glc:Glc(2)Man(9)GlcNAc(2)-PP-Dol alpha-1,2-glucosyltransferase that operates in the biosynthetic pathway of dolichol-linked oligosaccharides, the glycan precursors employed in protein asparagine (N)-glycosylation. The assembly of dolichol-linked oligosaccharides begins on the cytosolic side of the endoplasmic reticulum membrane and finishes in its lumen. The sequential addition of sugars to dolichol pyrophosphate produces dolichol-linked oligosaccharides containing fourteen sugars, including two GlcNAcs, nine mannoses and three glucoses. Once assembled, the oligosaccharide is transferred from the lipid to nascent proteins by oligosaccharyltransferases. In the lumen of the endoplasmic reticulum, adds the third and last glucose residue from dolichyl phosphate glucose (Dol-P-Glc) onto the lipid-linked oligosaccharide intermediate Glc(2)Man(9)GlcNAc(2)-PP-Dol to produce Glc(3)Man(9)GlcNAc(2)-PP-Dol.</text>
</comment>
<gene>
    <name evidence="18" type="ORF">B0A50_05670</name>
</gene>
<feature type="signal peptide" evidence="17">
    <location>
        <begin position="1"/>
        <end position="21"/>
    </location>
</feature>
<feature type="compositionally biased region" description="Basic and acidic residues" evidence="15">
    <location>
        <begin position="454"/>
        <end position="466"/>
    </location>
</feature>
<keyword evidence="9" id="KW-0256">Endoplasmic reticulum</keyword>
<evidence type="ECO:0000313" key="18">
    <source>
        <dbReference type="EMBL" id="TKA24682.1"/>
    </source>
</evidence>
<evidence type="ECO:0000256" key="5">
    <source>
        <dbReference type="ARBA" id="ARBA00018512"/>
    </source>
</evidence>
<proteinExistence type="inferred from homology"/>
<keyword evidence="7" id="KW-0808">Transferase</keyword>
<dbReference type="UniPathway" id="UPA00378"/>
<feature type="region of interest" description="Disordered" evidence="15">
    <location>
        <begin position="433"/>
        <end position="466"/>
    </location>
</feature>
<keyword evidence="17" id="KW-0732">Signal</keyword>
<evidence type="ECO:0000256" key="14">
    <source>
        <dbReference type="ARBA" id="ARBA00048064"/>
    </source>
</evidence>
<organism evidence="18 19">
    <name type="scientific">Salinomyces thailandicus</name>
    <dbReference type="NCBI Taxonomy" id="706561"/>
    <lineage>
        <taxon>Eukaryota</taxon>
        <taxon>Fungi</taxon>
        <taxon>Dikarya</taxon>
        <taxon>Ascomycota</taxon>
        <taxon>Pezizomycotina</taxon>
        <taxon>Dothideomycetes</taxon>
        <taxon>Dothideomycetidae</taxon>
        <taxon>Mycosphaerellales</taxon>
        <taxon>Teratosphaeriaceae</taxon>
        <taxon>Salinomyces</taxon>
    </lineage>
</organism>
<feature type="transmembrane region" description="Helical" evidence="16">
    <location>
        <begin position="368"/>
        <end position="388"/>
    </location>
</feature>
<evidence type="ECO:0000256" key="8">
    <source>
        <dbReference type="ARBA" id="ARBA00022692"/>
    </source>
</evidence>
<evidence type="ECO:0000256" key="15">
    <source>
        <dbReference type="SAM" id="MobiDB-lite"/>
    </source>
</evidence>
<evidence type="ECO:0000256" key="10">
    <source>
        <dbReference type="ARBA" id="ARBA00022989"/>
    </source>
</evidence>
<comment type="subcellular location">
    <subcellularLocation>
        <location evidence="1">Endoplasmic reticulum membrane</location>
        <topology evidence="1">Multi-pass membrane protein</topology>
    </subcellularLocation>
</comment>
<dbReference type="PANTHER" id="PTHR12989:SF10">
    <property type="entry name" value="DOL-P-GLC:GLC(2)MAN(9)GLCNAC(2)-PP-DOL ALPHA-1,2-GLUCOSYLTRANSFERASE-RELATED"/>
    <property type="match status" value="1"/>
</dbReference>
<feature type="compositionally biased region" description="Polar residues" evidence="15">
    <location>
        <begin position="433"/>
        <end position="448"/>
    </location>
</feature>
<feature type="transmembrane region" description="Helical" evidence="16">
    <location>
        <begin position="284"/>
        <end position="307"/>
    </location>
</feature>
<evidence type="ECO:0000256" key="9">
    <source>
        <dbReference type="ARBA" id="ARBA00022824"/>
    </source>
</evidence>
<dbReference type="EC" id="2.4.1.256" evidence="4"/>
<evidence type="ECO:0000256" key="2">
    <source>
        <dbReference type="ARBA" id="ARBA00004922"/>
    </source>
</evidence>
<keyword evidence="6" id="KW-0328">Glycosyltransferase</keyword>
<dbReference type="AlphaFoldDB" id="A0A4U0TS17"/>
<dbReference type="GO" id="GO:0106073">
    <property type="term" value="F:dolichyl pyrophosphate Glc2Man9GlcNAc2 alpha-1,2-glucosyltransferase activity"/>
    <property type="evidence" value="ECO:0007669"/>
    <property type="project" value="UniProtKB-EC"/>
</dbReference>
<evidence type="ECO:0000256" key="13">
    <source>
        <dbReference type="ARBA" id="ARBA00044727"/>
    </source>
</evidence>
<evidence type="ECO:0000256" key="16">
    <source>
        <dbReference type="SAM" id="Phobius"/>
    </source>
</evidence>
<evidence type="ECO:0000313" key="19">
    <source>
        <dbReference type="Proteomes" id="UP000308549"/>
    </source>
</evidence>
<keyword evidence="8 16" id="KW-0812">Transmembrane</keyword>
<dbReference type="OrthoDB" id="4769at2759"/>
<keyword evidence="11 16" id="KW-0472">Membrane</keyword>
<evidence type="ECO:0000256" key="7">
    <source>
        <dbReference type="ARBA" id="ARBA00022679"/>
    </source>
</evidence>
<feature type="transmembrane region" description="Helical" evidence="16">
    <location>
        <begin position="135"/>
        <end position="162"/>
    </location>
</feature>
<feature type="transmembrane region" description="Helical" evidence="16">
    <location>
        <begin position="96"/>
        <end position="115"/>
    </location>
</feature>
<evidence type="ECO:0000256" key="3">
    <source>
        <dbReference type="ARBA" id="ARBA00010600"/>
    </source>
</evidence>
<comment type="pathway">
    <text evidence="2">Protein modification; protein glycosylation.</text>
</comment>
<keyword evidence="19" id="KW-1185">Reference proteome</keyword>
<dbReference type="Proteomes" id="UP000308549">
    <property type="component" value="Unassembled WGS sequence"/>
</dbReference>
<comment type="catalytic activity">
    <reaction evidence="14">
        <text>an alpha-D-Glc-(1-&gt;3)-alpha-D-Glc-(1-&gt;3)-alpha-D-Man-(1-&gt;2)-alpha-D-Man-(1-&gt;2)-alpha-D-Man-(1-&gt;3)-[alpha-D-Man-(1-&gt;2)-alpha-D-Man-(1-&gt;3)-[alpha-D-Man-(1-&gt;2)-alpha-D-Man-(1-&gt;6)]-alpha-D-Man-(1-&gt;6)]-beta-D-Man-(1-&gt;4)-beta-D-GlcNAc-(1-&gt;4)-alpha-D-GlcNAc-diphospho-di-trans,poly-cis-dolichol + a di-trans,poly-cis-dolichyl beta-D-glucosyl phosphate = a alpha-D-Glc-(1-&gt;2)-alpha-D-Glc-(1-&gt;3)-alpha-D-Glc-(1-&gt;3)-alpha-D-Man-(1-&gt;2)-alpha-D-Man-(1-&gt;2)-alpha-D-Man-(1-&gt;3)-[alpha-D-Man-(1-&gt;2)-alpha-D-Man-(1-&gt;3)-[alpha-D-Man-(1-&gt;2)-alpha-D-Man-(1-&gt;6)]-alpha-D-Man-(1-&gt;6)]-beta-D-Man-(1-&gt;4)-beta-D-GlcNAc-(1-&gt;4)-alpha-D-GlcNAc-diphospho-di-trans,poly-cis-dolichol + a di-trans,poly-cis-dolichyl phosphate + H(+)</text>
        <dbReference type="Rhea" id="RHEA:29543"/>
        <dbReference type="Rhea" id="RHEA-COMP:19498"/>
        <dbReference type="Rhea" id="RHEA-COMP:19502"/>
        <dbReference type="Rhea" id="RHEA-COMP:19512"/>
        <dbReference type="Rhea" id="RHEA-COMP:19522"/>
        <dbReference type="ChEBI" id="CHEBI:15378"/>
        <dbReference type="ChEBI" id="CHEBI:57525"/>
        <dbReference type="ChEBI" id="CHEBI:57683"/>
        <dbReference type="ChEBI" id="CHEBI:132522"/>
        <dbReference type="ChEBI" id="CHEBI:132523"/>
        <dbReference type="EC" id="2.4.1.256"/>
    </reaction>
    <physiologicalReaction direction="left-to-right" evidence="14">
        <dbReference type="Rhea" id="RHEA:29544"/>
    </physiologicalReaction>
</comment>
<dbReference type="PANTHER" id="PTHR12989">
    <property type="entry name" value="ALPHA-1,2-GLUCOSYLTRANSFERASE ALG10"/>
    <property type="match status" value="1"/>
</dbReference>
<comment type="caution">
    <text evidence="18">The sequence shown here is derived from an EMBL/GenBank/DDBJ whole genome shotgun (WGS) entry which is preliminary data.</text>
</comment>
<dbReference type="EMBL" id="NAJL01000041">
    <property type="protein sequence ID" value="TKA24682.1"/>
    <property type="molecule type" value="Genomic_DNA"/>
</dbReference>
<dbReference type="GO" id="GO:0005789">
    <property type="term" value="C:endoplasmic reticulum membrane"/>
    <property type="evidence" value="ECO:0007669"/>
    <property type="project" value="UniProtKB-SubCell"/>
</dbReference>
<feature type="chain" id="PRO_5020355884" description="Dol-P-Glc:Glc(2)Man(9)GlcNAc(2)-PP-Dol alpha-1,2-glucosyltransferase" evidence="17">
    <location>
        <begin position="22"/>
        <end position="601"/>
    </location>
</feature>
<evidence type="ECO:0000256" key="6">
    <source>
        <dbReference type="ARBA" id="ARBA00022676"/>
    </source>
</evidence>